<dbReference type="PROSITE" id="PS50850">
    <property type="entry name" value="MFS"/>
    <property type="match status" value="1"/>
</dbReference>
<name>A0A8H6S980_9AGAR</name>
<feature type="domain" description="Major facilitator superfamily (MFS) profile" evidence="7">
    <location>
        <begin position="24"/>
        <end position="459"/>
    </location>
</feature>
<comment type="subcellular location">
    <subcellularLocation>
        <location evidence="1">Membrane</location>
        <topology evidence="1">Multi-pass membrane protein</topology>
    </subcellularLocation>
</comment>
<dbReference type="InterPro" id="IPR036259">
    <property type="entry name" value="MFS_trans_sf"/>
</dbReference>
<dbReference type="Gene3D" id="1.20.1250.20">
    <property type="entry name" value="MFS general substrate transporter like domains"/>
    <property type="match status" value="1"/>
</dbReference>
<feature type="transmembrane region" description="Helical" evidence="6">
    <location>
        <begin position="405"/>
        <end position="429"/>
    </location>
</feature>
<feature type="transmembrane region" description="Helical" evidence="6">
    <location>
        <begin position="154"/>
        <end position="176"/>
    </location>
</feature>
<dbReference type="GO" id="GO:0016020">
    <property type="term" value="C:membrane"/>
    <property type="evidence" value="ECO:0007669"/>
    <property type="project" value="UniProtKB-SubCell"/>
</dbReference>
<keyword evidence="2" id="KW-0813">Transport</keyword>
<dbReference type="Proteomes" id="UP000636479">
    <property type="component" value="Unassembled WGS sequence"/>
</dbReference>
<dbReference type="PANTHER" id="PTHR23504">
    <property type="entry name" value="MAJOR FACILITATOR SUPERFAMILY DOMAIN-CONTAINING PROTEIN 10"/>
    <property type="match status" value="1"/>
</dbReference>
<dbReference type="InterPro" id="IPR011701">
    <property type="entry name" value="MFS"/>
</dbReference>
<evidence type="ECO:0000256" key="4">
    <source>
        <dbReference type="ARBA" id="ARBA00022989"/>
    </source>
</evidence>
<dbReference type="AlphaFoldDB" id="A0A8H6S980"/>
<reference evidence="8" key="1">
    <citation type="submission" date="2020-05" db="EMBL/GenBank/DDBJ databases">
        <title>Mycena genomes resolve the evolution of fungal bioluminescence.</title>
        <authorList>
            <person name="Tsai I.J."/>
        </authorList>
    </citation>
    <scope>NUCLEOTIDE SEQUENCE</scope>
    <source>
        <strain evidence="8">171206Taipei</strain>
    </source>
</reference>
<evidence type="ECO:0000256" key="5">
    <source>
        <dbReference type="ARBA" id="ARBA00023136"/>
    </source>
</evidence>
<keyword evidence="4 6" id="KW-1133">Transmembrane helix</keyword>
<evidence type="ECO:0000313" key="8">
    <source>
        <dbReference type="EMBL" id="KAF7295325.1"/>
    </source>
</evidence>
<keyword evidence="3 6" id="KW-0812">Transmembrane</keyword>
<dbReference type="Pfam" id="PF07690">
    <property type="entry name" value="MFS_1"/>
    <property type="match status" value="1"/>
</dbReference>
<dbReference type="PANTHER" id="PTHR23504:SF15">
    <property type="entry name" value="MAJOR FACILITATOR SUPERFAMILY (MFS) PROFILE DOMAIN-CONTAINING PROTEIN"/>
    <property type="match status" value="1"/>
</dbReference>
<dbReference type="CDD" id="cd17330">
    <property type="entry name" value="MFS_SLC46_TetA_like"/>
    <property type="match status" value="1"/>
</dbReference>
<feature type="transmembrane region" description="Helical" evidence="6">
    <location>
        <begin position="329"/>
        <end position="348"/>
    </location>
</feature>
<organism evidence="8 9">
    <name type="scientific">Mycena indigotica</name>
    <dbReference type="NCBI Taxonomy" id="2126181"/>
    <lineage>
        <taxon>Eukaryota</taxon>
        <taxon>Fungi</taxon>
        <taxon>Dikarya</taxon>
        <taxon>Basidiomycota</taxon>
        <taxon>Agaricomycotina</taxon>
        <taxon>Agaricomycetes</taxon>
        <taxon>Agaricomycetidae</taxon>
        <taxon>Agaricales</taxon>
        <taxon>Marasmiineae</taxon>
        <taxon>Mycenaceae</taxon>
        <taxon>Mycena</taxon>
    </lineage>
</organism>
<dbReference type="SUPFAM" id="SSF103473">
    <property type="entry name" value="MFS general substrate transporter"/>
    <property type="match status" value="1"/>
</dbReference>
<feature type="transmembrane region" description="Helical" evidence="6">
    <location>
        <begin position="196"/>
        <end position="218"/>
    </location>
</feature>
<feature type="transmembrane region" description="Helical" evidence="6">
    <location>
        <begin position="119"/>
        <end position="142"/>
    </location>
</feature>
<keyword evidence="9" id="KW-1185">Reference proteome</keyword>
<keyword evidence="5 6" id="KW-0472">Membrane</keyword>
<dbReference type="EMBL" id="JACAZF010000009">
    <property type="protein sequence ID" value="KAF7295325.1"/>
    <property type="molecule type" value="Genomic_DNA"/>
</dbReference>
<evidence type="ECO:0000313" key="9">
    <source>
        <dbReference type="Proteomes" id="UP000636479"/>
    </source>
</evidence>
<dbReference type="RefSeq" id="XP_037216688.1">
    <property type="nucleotide sequence ID" value="XM_037367294.1"/>
</dbReference>
<dbReference type="OrthoDB" id="419616at2759"/>
<dbReference type="InterPro" id="IPR020846">
    <property type="entry name" value="MFS_dom"/>
</dbReference>
<comment type="caution">
    <text evidence="8">The sequence shown here is derived from an EMBL/GenBank/DDBJ whole genome shotgun (WGS) entry which is preliminary data.</text>
</comment>
<dbReference type="GO" id="GO:0022857">
    <property type="term" value="F:transmembrane transporter activity"/>
    <property type="evidence" value="ECO:0007669"/>
    <property type="project" value="InterPro"/>
</dbReference>
<gene>
    <name evidence="8" type="ORF">MIND_01071800</name>
</gene>
<evidence type="ECO:0000259" key="7">
    <source>
        <dbReference type="PROSITE" id="PS50850"/>
    </source>
</evidence>
<evidence type="ECO:0000256" key="3">
    <source>
        <dbReference type="ARBA" id="ARBA00022692"/>
    </source>
</evidence>
<feature type="transmembrane region" description="Helical" evidence="6">
    <location>
        <begin position="262"/>
        <end position="283"/>
    </location>
</feature>
<sequence length="468" mass="51151">MPTDATPLLESQQQRVQVPLPTAQLFALWVSRLTDPISYTQIFPYINQFLLVLHVTEDISKVGFYSGLVESTFAVTQTLSTYSWARLSDVVGRRPIILFGASGLAVVTILLGFCTSLTQIIIVRAVAGFLAGNLAVFHAILAEITHESNQAVAYPIYSSSWPLGAVIGPLIGGSLSNLGTKYPNIWGYDFVLAHPYFMPNFVCTVLVLLGLSLAYVFLEEVQRSPSKRPGSFNRAEIVQSTPYGVRNLLANPKMRAVTASSFMLAFVGAAFDVVFVLFCYTPIQQGGLSFSVDKIGLALALSGCILVVFQLIFMPMLLRRIKAANLYNYCIRMWPLTFLLMPSLNLILRRGYNPEIDDPATNILLWLSMTFLLVCSRIAALAYGTQMILVKDIAPTTALGEANGLVQVAMGAARCFSPAFISSIFALSIDNNVLGGYPIWVAVMLVVCLGSCYLSEQLIEMKGADKES</sequence>
<evidence type="ECO:0000256" key="6">
    <source>
        <dbReference type="SAM" id="Phobius"/>
    </source>
</evidence>
<feature type="transmembrane region" description="Helical" evidence="6">
    <location>
        <begin position="435"/>
        <end position="454"/>
    </location>
</feature>
<feature type="transmembrane region" description="Helical" evidence="6">
    <location>
        <begin position="96"/>
        <end position="113"/>
    </location>
</feature>
<evidence type="ECO:0000256" key="1">
    <source>
        <dbReference type="ARBA" id="ARBA00004141"/>
    </source>
</evidence>
<accession>A0A8H6S980</accession>
<feature type="transmembrane region" description="Helical" evidence="6">
    <location>
        <begin position="295"/>
        <end position="317"/>
    </location>
</feature>
<evidence type="ECO:0000256" key="2">
    <source>
        <dbReference type="ARBA" id="ARBA00022448"/>
    </source>
</evidence>
<feature type="transmembrane region" description="Helical" evidence="6">
    <location>
        <begin position="363"/>
        <end position="384"/>
    </location>
</feature>
<protein>
    <submittedName>
        <fullName evidence="8">MFS domain-containing protein</fullName>
    </submittedName>
</protein>
<proteinExistence type="predicted"/>
<dbReference type="GeneID" id="59349810"/>